<keyword evidence="1" id="KW-0472">Membrane</keyword>
<name>A0A225CT29_9RHOB</name>
<dbReference type="OrthoDB" id="8456929at2"/>
<keyword evidence="1" id="KW-0812">Transmembrane</keyword>
<dbReference type="STRING" id="366616.CG51_14760"/>
<dbReference type="Gene3D" id="3.40.50.410">
    <property type="entry name" value="von Willebrand factor, type A domain"/>
    <property type="match status" value="1"/>
</dbReference>
<sequence>MTPLALGAGLVLLRPVWLLALLPLAALAFWLRVQQGRSPWTTLIDPAIRRELLALGQILPARPDRAALLPLLIAASLILGLSGPAVLRPEGVEYRALDPMLLLLDLSPSVAAGAALPDLQAAAAFLLNQSEGRPVGIMVYAADAYVASAPTTDTASLQSIIAVLAADTMPVTGSRPDIALAESRNLVAGNDGPGIAGADLVLISDGGGFGPPALTEARRLQAEGARVWTLSLSRAAEGAPTPDRGALVQLAAAGGGKEFPATAPRPLLAEIAAARTARLAKSGEATRVFHDLGPWCVGLAMLLALPLYRRRP</sequence>
<dbReference type="EMBL" id="NIPV01000049">
    <property type="protein sequence ID" value="OWJ74825.1"/>
    <property type="molecule type" value="Genomic_DNA"/>
</dbReference>
<reference evidence="5 6" key="1">
    <citation type="submission" date="2016-11" db="EMBL/GenBank/DDBJ databases">
        <title>Comparison of Traditional DNA-DNA Hybridization with In Silico Genomic Analysis.</title>
        <authorList>
            <person name="Nicholson A.C."/>
            <person name="Sammons S."/>
            <person name="Humrighouse B.W."/>
            <person name="Graziano J."/>
            <person name="Lasker B."/>
            <person name="Whitney A.M."/>
            <person name="Mcquiston J.R."/>
        </authorList>
    </citation>
    <scope>NUCLEOTIDE SEQUENCE [LARGE SCALE GENOMIC DNA]</scope>
    <source>
        <strain evidence="3 6">H1892</strain>
        <strain evidence="4 5">H2381</strain>
    </source>
</reference>
<evidence type="ECO:0000313" key="6">
    <source>
        <dbReference type="Proteomes" id="UP000214673"/>
    </source>
</evidence>
<comment type="caution">
    <text evidence="4">The sequence shown here is derived from an EMBL/GenBank/DDBJ whole genome shotgun (WGS) entry which is preliminary data.</text>
</comment>
<dbReference type="Proteomes" id="UP000214673">
    <property type="component" value="Unassembled WGS sequence"/>
</dbReference>
<dbReference type="EMBL" id="NIPX01000023">
    <property type="protein sequence ID" value="OWJ82926.1"/>
    <property type="molecule type" value="Genomic_DNA"/>
</dbReference>
<keyword evidence="6" id="KW-1185">Reference proteome</keyword>
<protein>
    <recommendedName>
        <fullName evidence="2">VWFA domain-containing protein</fullName>
    </recommendedName>
</protein>
<gene>
    <name evidence="4" type="ORF">CDV52_13135</name>
    <name evidence="3" type="ORF">CDV53_12370</name>
</gene>
<feature type="domain" description="VWFA" evidence="2">
    <location>
        <begin position="100"/>
        <end position="206"/>
    </location>
</feature>
<proteinExistence type="predicted"/>
<organism evidence="4 5">
    <name type="scientific">Haematobacter missouriensis</name>
    <dbReference type="NCBI Taxonomy" id="366616"/>
    <lineage>
        <taxon>Bacteria</taxon>
        <taxon>Pseudomonadati</taxon>
        <taxon>Pseudomonadota</taxon>
        <taxon>Alphaproteobacteria</taxon>
        <taxon>Rhodobacterales</taxon>
        <taxon>Paracoccaceae</taxon>
        <taxon>Haematobacter</taxon>
    </lineage>
</organism>
<evidence type="ECO:0000256" key="1">
    <source>
        <dbReference type="SAM" id="Phobius"/>
    </source>
</evidence>
<dbReference type="AlphaFoldDB" id="A0A225CT29"/>
<dbReference type="InterPro" id="IPR036465">
    <property type="entry name" value="vWFA_dom_sf"/>
</dbReference>
<evidence type="ECO:0000313" key="3">
    <source>
        <dbReference type="EMBL" id="OWJ74825.1"/>
    </source>
</evidence>
<feature type="transmembrane region" description="Helical" evidence="1">
    <location>
        <begin position="66"/>
        <end position="86"/>
    </location>
</feature>
<dbReference type="InterPro" id="IPR002035">
    <property type="entry name" value="VWF_A"/>
</dbReference>
<evidence type="ECO:0000313" key="5">
    <source>
        <dbReference type="Proteomes" id="UP000196640"/>
    </source>
</evidence>
<dbReference type="Pfam" id="PF13519">
    <property type="entry name" value="VWA_2"/>
    <property type="match status" value="1"/>
</dbReference>
<accession>A0A225CT29</accession>
<dbReference type="Proteomes" id="UP000196640">
    <property type="component" value="Unassembled WGS sequence"/>
</dbReference>
<keyword evidence="1" id="KW-1133">Transmembrane helix</keyword>
<evidence type="ECO:0000259" key="2">
    <source>
        <dbReference type="Pfam" id="PF13519"/>
    </source>
</evidence>
<evidence type="ECO:0000313" key="4">
    <source>
        <dbReference type="EMBL" id="OWJ82926.1"/>
    </source>
</evidence>
<dbReference type="RefSeq" id="WP_035746711.1">
    <property type="nucleotide sequence ID" value="NZ_CALUEG010000006.1"/>
</dbReference>
<dbReference type="SUPFAM" id="SSF53300">
    <property type="entry name" value="vWA-like"/>
    <property type="match status" value="1"/>
</dbReference>
<feature type="transmembrane region" description="Helical" evidence="1">
    <location>
        <begin position="12"/>
        <end position="31"/>
    </location>
</feature>